<dbReference type="PANTHER" id="PTHR30614:SF0">
    <property type="entry name" value="L-CYSTINE TRANSPORT SYSTEM PERMEASE PROTEIN TCYL"/>
    <property type="match status" value="1"/>
</dbReference>
<comment type="caution">
    <text evidence="10">The sequence shown here is derived from an EMBL/GenBank/DDBJ whole genome shotgun (WGS) entry which is preliminary data.</text>
</comment>
<evidence type="ECO:0000256" key="5">
    <source>
        <dbReference type="ARBA" id="ARBA00022970"/>
    </source>
</evidence>
<evidence type="ECO:0000256" key="8">
    <source>
        <dbReference type="RuleBase" id="RU363032"/>
    </source>
</evidence>
<keyword evidence="7 8" id="KW-0472">Membrane</keyword>
<dbReference type="SUPFAM" id="SSF161098">
    <property type="entry name" value="MetI-like"/>
    <property type="match status" value="1"/>
</dbReference>
<dbReference type="GO" id="GO:0006865">
    <property type="term" value="P:amino acid transport"/>
    <property type="evidence" value="ECO:0007669"/>
    <property type="project" value="UniProtKB-KW"/>
</dbReference>
<keyword evidence="6 8" id="KW-1133">Transmembrane helix</keyword>
<reference evidence="10 11" key="1">
    <citation type="submission" date="2020-08" db="EMBL/GenBank/DDBJ databases">
        <title>Sequencing the genomes of 1000 actinobacteria strains.</title>
        <authorList>
            <person name="Klenk H.-P."/>
        </authorList>
    </citation>
    <scope>NUCLEOTIDE SEQUENCE [LARGE SCALE GENOMIC DNA]</scope>
    <source>
        <strain evidence="10 11">DSM 22826</strain>
    </source>
</reference>
<name>A0A839QGV5_9MICC</name>
<feature type="transmembrane region" description="Helical" evidence="8">
    <location>
        <begin position="74"/>
        <end position="97"/>
    </location>
</feature>
<dbReference type="CDD" id="cd06261">
    <property type="entry name" value="TM_PBP2"/>
    <property type="match status" value="1"/>
</dbReference>
<dbReference type="InterPro" id="IPR010065">
    <property type="entry name" value="AA_ABC_transptr_permease_3TM"/>
</dbReference>
<comment type="subcellular location">
    <subcellularLocation>
        <location evidence="1 8">Cell membrane</location>
        <topology evidence="1 8">Multi-pass membrane protein</topology>
    </subcellularLocation>
</comment>
<gene>
    <name evidence="10" type="ORF">E9229_001321</name>
</gene>
<feature type="transmembrane region" description="Helical" evidence="8">
    <location>
        <begin position="258"/>
        <end position="280"/>
    </location>
</feature>
<feature type="domain" description="ABC transmembrane type-1" evidence="9">
    <location>
        <begin position="75"/>
        <end position="281"/>
    </location>
</feature>
<evidence type="ECO:0000256" key="3">
    <source>
        <dbReference type="ARBA" id="ARBA00022475"/>
    </source>
</evidence>
<keyword evidence="5" id="KW-0029">Amino-acid transport</keyword>
<keyword evidence="3" id="KW-1003">Cell membrane</keyword>
<dbReference type="InterPro" id="IPR043429">
    <property type="entry name" value="ArtM/GltK/GlnP/TcyL/YhdX-like"/>
</dbReference>
<evidence type="ECO:0000256" key="1">
    <source>
        <dbReference type="ARBA" id="ARBA00004651"/>
    </source>
</evidence>
<proteinExistence type="inferred from homology"/>
<evidence type="ECO:0000256" key="4">
    <source>
        <dbReference type="ARBA" id="ARBA00022692"/>
    </source>
</evidence>
<dbReference type="NCBIfam" id="TIGR01726">
    <property type="entry name" value="HEQRo_perm_3TM"/>
    <property type="match status" value="1"/>
</dbReference>
<protein>
    <submittedName>
        <fullName evidence="10">Polar amino acid transport system permease protein</fullName>
    </submittedName>
</protein>
<dbReference type="GO" id="GO:0043190">
    <property type="term" value="C:ATP-binding cassette (ABC) transporter complex"/>
    <property type="evidence" value="ECO:0007669"/>
    <property type="project" value="InterPro"/>
</dbReference>
<evidence type="ECO:0000256" key="2">
    <source>
        <dbReference type="ARBA" id="ARBA00022448"/>
    </source>
</evidence>
<dbReference type="GO" id="GO:0022857">
    <property type="term" value="F:transmembrane transporter activity"/>
    <property type="evidence" value="ECO:0007669"/>
    <property type="project" value="InterPro"/>
</dbReference>
<keyword evidence="11" id="KW-1185">Reference proteome</keyword>
<evidence type="ECO:0000259" key="9">
    <source>
        <dbReference type="PROSITE" id="PS50928"/>
    </source>
</evidence>
<feature type="transmembrane region" description="Helical" evidence="8">
    <location>
        <begin position="160"/>
        <end position="178"/>
    </location>
</feature>
<keyword evidence="4 8" id="KW-0812">Transmembrane</keyword>
<evidence type="ECO:0000313" key="10">
    <source>
        <dbReference type="EMBL" id="MBB2995130.1"/>
    </source>
</evidence>
<comment type="similarity">
    <text evidence="8">Belongs to the binding-protein-dependent transport system permease family.</text>
</comment>
<feature type="transmembrane region" description="Helical" evidence="8">
    <location>
        <begin position="109"/>
        <end position="129"/>
    </location>
</feature>
<feature type="transmembrane region" description="Helical" evidence="8">
    <location>
        <begin position="34"/>
        <end position="54"/>
    </location>
</feature>
<dbReference type="EMBL" id="JACHVS010000001">
    <property type="protein sequence ID" value="MBB2995130.1"/>
    <property type="molecule type" value="Genomic_DNA"/>
</dbReference>
<dbReference type="Gene3D" id="1.10.3720.10">
    <property type="entry name" value="MetI-like"/>
    <property type="match status" value="1"/>
</dbReference>
<dbReference type="FunFam" id="1.10.3720.10:FF:000006">
    <property type="entry name" value="Glutamate/aspartate ABC transporter, permease protein GltK"/>
    <property type="match status" value="1"/>
</dbReference>
<dbReference type="PANTHER" id="PTHR30614">
    <property type="entry name" value="MEMBRANE COMPONENT OF AMINO ACID ABC TRANSPORTER"/>
    <property type="match status" value="1"/>
</dbReference>
<organism evidence="10 11">
    <name type="scientific">Paeniglutamicibacter cryotolerans</name>
    <dbReference type="NCBI Taxonomy" id="670079"/>
    <lineage>
        <taxon>Bacteria</taxon>
        <taxon>Bacillati</taxon>
        <taxon>Actinomycetota</taxon>
        <taxon>Actinomycetes</taxon>
        <taxon>Micrococcales</taxon>
        <taxon>Micrococcaceae</taxon>
        <taxon>Paeniglutamicibacter</taxon>
    </lineage>
</organism>
<evidence type="ECO:0000256" key="6">
    <source>
        <dbReference type="ARBA" id="ARBA00022989"/>
    </source>
</evidence>
<keyword evidence="2 8" id="KW-0813">Transport</keyword>
<dbReference type="Proteomes" id="UP000523000">
    <property type="component" value="Unassembled WGS sequence"/>
</dbReference>
<evidence type="ECO:0000313" key="11">
    <source>
        <dbReference type="Proteomes" id="UP000523000"/>
    </source>
</evidence>
<sequence>MRQSPRTRNIKPRELSGPDGRPVPVVPLRHRERWIIGALAVAAFLWLAVTMATNPNIRWNKVAEYLFFPKIIDGIWVTLMISVLATVLGLGLGVILANMKLSANPVLNWLATLYIWFFRGTPVLVQLIFWYNLAFLFPALVIKIPFTDIGYVWNTNDVMTGFNAALLGLGLNLAAYFAETVRAGIQAVDQGQSEAAYALGMTPGKRMLKIVLPQALRIIIPPTGNEFISMLKTTSLVYVVAGNDLMTNASQIYKQNNLIMELLIVASIWYMAMTAVATYFQAKLEKRFGAEAVQLVRKPGLLQRAMGAKTAASLIPGGTADTGASTNVSQAGKVLS</sequence>
<dbReference type="AlphaFoldDB" id="A0A839QGV5"/>
<dbReference type="InterPro" id="IPR000515">
    <property type="entry name" value="MetI-like"/>
</dbReference>
<dbReference type="Pfam" id="PF00528">
    <property type="entry name" value="BPD_transp_1"/>
    <property type="match status" value="1"/>
</dbReference>
<accession>A0A839QGV5</accession>
<evidence type="ECO:0000256" key="7">
    <source>
        <dbReference type="ARBA" id="ARBA00023136"/>
    </source>
</evidence>
<dbReference type="RefSeq" id="WP_183510436.1">
    <property type="nucleotide sequence ID" value="NZ_BAABGK010000113.1"/>
</dbReference>
<dbReference type="PROSITE" id="PS50928">
    <property type="entry name" value="ABC_TM1"/>
    <property type="match status" value="1"/>
</dbReference>
<dbReference type="InterPro" id="IPR035906">
    <property type="entry name" value="MetI-like_sf"/>
</dbReference>